<evidence type="ECO:0000313" key="4">
    <source>
        <dbReference type="Proteomes" id="UP000030653"/>
    </source>
</evidence>
<dbReference type="HOGENOM" id="CLU_049186_1_0_1"/>
<evidence type="ECO:0000313" key="3">
    <source>
        <dbReference type="EMBL" id="EJU05122.1"/>
    </source>
</evidence>
<dbReference type="OrthoDB" id="2104739at2759"/>
<dbReference type="EMBL" id="JH795857">
    <property type="protein sequence ID" value="EJU05122.1"/>
    <property type="molecule type" value="Genomic_DNA"/>
</dbReference>
<dbReference type="InterPro" id="IPR003615">
    <property type="entry name" value="HNH_nuc"/>
</dbReference>
<proteinExistence type="predicted"/>
<dbReference type="GeneID" id="63683077"/>
<name>M5GE66_DACPD</name>
<accession>M5GE66</accession>
<organism evidence="3 4">
    <name type="scientific">Dacryopinax primogenitus (strain DJM 731)</name>
    <name type="common">Brown rot fungus</name>
    <dbReference type="NCBI Taxonomy" id="1858805"/>
    <lineage>
        <taxon>Eukaryota</taxon>
        <taxon>Fungi</taxon>
        <taxon>Dikarya</taxon>
        <taxon>Basidiomycota</taxon>
        <taxon>Agaricomycotina</taxon>
        <taxon>Dacrymycetes</taxon>
        <taxon>Dacrymycetales</taxon>
        <taxon>Dacrymycetaceae</taxon>
        <taxon>Dacryopinax</taxon>
    </lineage>
</organism>
<dbReference type="RefSeq" id="XP_040632016.1">
    <property type="nucleotide sequence ID" value="XM_040768015.1"/>
</dbReference>
<sequence length="266" mass="29698">MPSLAVKRAGTPTPSRHPSRPSFEDQAAFYAMVIDPGPMDQRTSKAKALARDRYRCMFSGLIDDTSALAGLVETPLPVGPTATTAPTELCHIIPQGLLSRWEQDDERDRSSTCLARMFGDVQFPMDLSGPETHRLENVLTLNPIWHARFDSLKCYLESTTTPDLYVLKVWEPFIENGNSFLDLKSDNPDFPAPSPQLLAIHRSRAIVAHLSGAAKYVELHPEEDEEDRYAVLSGIRHDEPTAREVFIAALWARFPSARALAPQKME</sequence>
<evidence type="ECO:0000256" key="1">
    <source>
        <dbReference type="SAM" id="MobiDB-lite"/>
    </source>
</evidence>
<feature type="domain" description="HNH nuclease" evidence="2">
    <location>
        <begin position="56"/>
        <end position="152"/>
    </location>
</feature>
<protein>
    <recommendedName>
        <fullName evidence="2">HNH nuclease domain-containing protein</fullName>
    </recommendedName>
</protein>
<keyword evidence="4" id="KW-1185">Reference proteome</keyword>
<dbReference type="AlphaFoldDB" id="M5GE66"/>
<dbReference type="Proteomes" id="UP000030653">
    <property type="component" value="Unassembled WGS sequence"/>
</dbReference>
<gene>
    <name evidence="3" type="ORF">DACRYDRAFT_105005</name>
</gene>
<dbReference type="OMA" id="NEHEAEQ"/>
<dbReference type="Pfam" id="PF13391">
    <property type="entry name" value="HNH_2"/>
    <property type="match status" value="1"/>
</dbReference>
<dbReference type="STRING" id="1858805.M5GE66"/>
<reference evidence="3 4" key="1">
    <citation type="journal article" date="2012" name="Science">
        <title>The Paleozoic origin of enzymatic lignin decomposition reconstructed from 31 fungal genomes.</title>
        <authorList>
            <person name="Floudas D."/>
            <person name="Binder M."/>
            <person name="Riley R."/>
            <person name="Barry K."/>
            <person name="Blanchette R.A."/>
            <person name="Henrissat B."/>
            <person name="Martinez A.T."/>
            <person name="Otillar R."/>
            <person name="Spatafora J.W."/>
            <person name="Yadav J.S."/>
            <person name="Aerts A."/>
            <person name="Benoit I."/>
            <person name="Boyd A."/>
            <person name="Carlson A."/>
            <person name="Copeland A."/>
            <person name="Coutinho P.M."/>
            <person name="de Vries R.P."/>
            <person name="Ferreira P."/>
            <person name="Findley K."/>
            <person name="Foster B."/>
            <person name="Gaskell J."/>
            <person name="Glotzer D."/>
            <person name="Gorecki P."/>
            <person name="Heitman J."/>
            <person name="Hesse C."/>
            <person name="Hori C."/>
            <person name="Igarashi K."/>
            <person name="Jurgens J.A."/>
            <person name="Kallen N."/>
            <person name="Kersten P."/>
            <person name="Kohler A."/>
            <person name="Kuees U."/>
            <person name="Kumar T.K.A."/>
            <person name="Kuo A."/>
            <person name="LaButti K."/>
            <person name="Larrondo L.F."/>
            <person name="Lindquist E."/>
            <person name="Ling A."/>
            <person name="Lombard V."/>
            <person name="Lucas S."/>
            <person name="Lundell T."/>
            <person name="Martin R."/>
            <person name="McLaughlin D.J."/>
            <person name="Morgenstern I."/>
            <person name="Morin E."/>
            <person name="Murat C."/>
            <person name="Nagy L.G."/>
            <person name="Nolan M."/>
            <person name="Ohm R.A."/>
            <person name="Patyshakuliyeva A."/>
            <person name="Rokas A."/>
            <person name="Ruiz-Duenas F.J."/>
            <person name="Sabat G."/>
            <person name="Salamov A."/>
            <person name="Samejima M."/>
            <person name="Schmutz J."/>
            <person name="Slot J.C."/>
            <person name="St John F."/>
            <person name="Stenlid J."/>
            <person name="Sun H."/>
            <person name="Sun S."/>
            <person name="Syed K."/>
            <person name="Tsang A."/>
            <person name="Wiebenga A."/>
            <person name="Young D."/>
            <person name="Pisabarro A."/>
            <person name="Eastwood D.C."/>
            <person name="Martin F."/>
            <person name="Cullen D."/>
            <person name="Grigoriev I.V."/>
            <person name="Hibbett D.S."/>
        </authorList>
    </citation>
    <scope>NUCLEOTIDE SEQUENCE [LARGE SCALE GENOMIC DNA]</scope>
    <source>
        <strain evidence="3 4">DJM-731 SS1</strain>
    </source>
</reference>
<feature type="region of interest" description="Disordered" evidence="1">
    <location>
        <begin position="1"/>
        <end position="22"/>
    </location>
</feature>
<evidence type="ECO:0000259" key="2">
    <source>
        <dbReference type="Pfam" id="PF13391"/>
    </source>
</evidence>